<dbReference type="EMBL" id="CAXKWB010066953">
    <property type="protein sequence ID" value="CAL4190565.1"/>
    <property type="molecule type" value="Genomic_DNA"/>
</dbReference>
<protein>
    <submittedName>
        <fullName evidence="1">Uncharacterized protein</fullName>
    </submittedName>
</protein>
<name>A0AAV2SGK0_MEGNR</name>
<keyword evidence="2" id="KW-1185">Reference proteome</keyword>
<reference evidence="1 2" key="1">
    <citation type="submission" date="2024-05" db="EMBL/GenBank/DDBJ databases">
        <authorList>
            <person name="Wallberg A."/>
        </authorList>
    </citation>
    <scope>NUCLEOTIDE SEQUENCE [LARGE SCALE GENOMIC DNA]</scope>
</reference>
<dbReference type="PANTHER" id="PTHR34009">
    <property type="entry name" value="PROTEIN STAR"/>
    <property type="match status" value="1"/>
</dbReference>
<dbReference type="GO" id="GO:0005886">
    <property type="term" value="C:plasma membrane"/>
    <property type="evidence" value="ECO:0007669"/>
    <property type="project" value="TreeGrafter"/>
</dbReference>
<organism evidence="1 2">
    <name type="scientific">Meganyctiphanes norvegica</name>
    <name type="common">Northern krill</name>
    <name type="synonym">Thysanopoda norvegica</name>
    <dbReference type="NCBI Taxonomy" id="48144"/>
    <lineage>
        <taxon>Eukaryota</taxon>
        <taxon>Metazoa</taxon>
        <taxon>Ecdysozoa</taxon>
        <taxon>Arthropoda</taxon>
        <taxon>Crustacea</taxon>
        <taxon>Multicrustacea</taxon>
        <taxon>Malacostraca</taxon>
        <taxon>Eumalacostraca</taxon>
        <taxon>Eucarida</taxon>
        <taxon>Euphausiacea</taxon>
        <taxon>Euphausiidae</taxon>
        <taxon>Meganyctiphanes</taxon>
    </lineage>
</organism>
<dbReference type="GO" id="GO:0005794">
    <property type="term" value="C:Golgi apparatus"/>
    <property type="evidence" value="ECO:0007669"/>
    <property type="project" value="TreeGrafter"/>
</dbReference>
<dbReference type="GO" id="GO:0005789">
    <property type="term" value="C:endoplasmic reticulum membrane"/>
    <property type="evidence" value="ECO:0007669"/>
    <property type="project" value="TreeGrafter"/>
</dbReference>
<dbReference type="AlphaFoldDB" id="A0AAV2SGK0"/>
<gene>
    <name evidence="1" type="ORF">MNOR_LOCUS36487</name>
</gene>
<proteinExistence type="predicted"/>
<dbReference type="GO" id="GO:0006888">
    <property type="term" value="P:endoplasmic reticulum to Golgi vesicle-mediated transport"/>
    <property type="evidence" value="ECO:0007669"/>
    <property type="project" value="TreeGrafter"/>
</dbReference>
<comment type="caution">
    <text evidence="1">The sequence shown here is derived from an EMBL/GenBank/DDBJ whole genome shotgun (WGS) entry which is preliminary data.</text>
</comment>
<sequence>NIFNGVNNGFFVEAGAVDGEFLSNTLDLEIHQNWTGLLVEADGDMFHHLKKRGRHAWSCHCCLSTSNYPHREVLVKYSSNKEGELGKAMYARAHGSLASAQDNTPLNILGTSADMSKVI</sequence>
<dbReference type="GO" id="GO:0031902">
    <property type="term" value="C:late endosome membrane"/>
    <property type="evidence" value="ECO:0007669"/>
    <property type="project" value="TreeGrafter"/>
</dbReference>
<evidence type="ECO:0000313" key="1">
    <source>
        <dbReference type="EMBL" id="CAL4190565.1"/>
    </source>
</evidence>
<evidence type="ECO:0000313" key="2">
    <source>
        <dbReference type="Proteomes" id="UP001497623"/>
    </source>
</evidence>
<dbReference type="InterPro" id="IPR053202">
    <property type="entry name" value="EGF_Rcpt_Signaling_Reg"/>
</dbReference>
<dbReference type="Proteomes" id="UP001497623">
    <property type="component" value="Unassembled WGS sequence"/>
</dbReference>
<dbReference type="GO" id="GO:0016197">
    <property type="term" value="P:endosomal transport"/>
    <property type="evidence" value="ECO:0007669"/>
    <property type="project" value="TreeGrafter"/>
</dbReference>
<feature type="non-terminal residue" evidence="1">
    <location>
        <position position="119"/>
    </location>
</feature>
<dbReference type="PANTHER" id="PTHR34009:SF2">
    <property type="entry name" value="PROTEIN STAR"/>
    <property type="match status" value="1"/>
</dbReference>
<accession>A0AAV2SGK0</accession>
<feature type="non-terminal residue" evidence="1">
    <location>
        <position position="1"/>
    </location>
</feature>